<accession>A0A9P1CRC5</accession>
<dbReference type="Proteomes" id="UP001152797">
    <property type="component" value="Unassembled WGS sequence"/>
</dbReference>
<reference evidence="5" key="1">
    <citation type="submission" date="2022-10" db="EMBL/GenBank/DDBJ databases">
        <authorList>
            <person name="Chen Y."/>
            <person name="Dougan E. K."/>
            <person name="Chan C."/>
            <person name="Rhodes N."/>
            <person name="Thang M."/>
        </authorList>
    </citation>
    <scope>NUCLEOTIDE SEQUENCE</scope>
</reference>
<keyword evidence="8" id="KW-1185">Reference proteome</keyword>
<evidence type="ECO:0000256" key="2">
    <source>
        <dbReference type="RuleBase" id="RU000384"/>
    </source>
</evidence>
<evidence type="ECO:0000313" key="5">
    <source>
        <dbReference type="EMBL" id="CAI3995848.1"/>
    </source>
</evidence>
<evidence type="ECO:0000313" key="7">
    <source>
        <dbReference type="EMBL" id="CAL4783160.1"/>
    </source>
</evidence>
<organism evidence="5">
    <name type="scientific">Cladocopium goreaui</name>
    <dbReference type="NCBI Taxonomy" id="2562237"/>
    <lineage>
        <taxon>Eukaryota</taxon>
        <taxon>Sar</taxon>
        <taxon>Alveolata</taxon>
        <taxon>Dinophyceae</taxon>
        <taxon>Suessiales</taxon>
        <taxon>Symbiodiniaceae</taxon>
        <taxon>Cladocopium</taxon>
    </lineage>
</organism>
<dbReference type="PROSITE" id="PS00181">
    <property type="entry name" value="GLNA_ATP"/>
    <property type="match status" value="1"/>
</dbReference>
<dbReference type="PANTHER" id="PTHR42974:SF1">
    <property type="entry name" value="TYPE-3 GLUTAMINE SYNTHETASE"/>
    <property type="match status" value="1"/>
</dbReference>
<name>A0A9P1CRC5_9DINO</name>
<dbReference type="SMART" id="SM01230">
    <property type="entry name" value="Gln-synt_C"/>
    <property type="match status" value="1"/>
</dbReference>
<dbReference type="Pfam" id="PF12437">
    <property type="entry name" value="GSIII_N"/>
    <property type="match status" value="1"/>
</dbReference>
<proteinExistence type="inferred from homology"/>
<comment type="caution">
    <text evidence="5">The sequence shown here is derived from an EMBL/GenBank/DDBJ whole genome shotgun (WGS) entry which is preliminary data.</text>
</comment>
<dbReference type="InterPro" id="IPR027303">
    <property type="entry name" value="Gln_synth_gly_rich_site"/>
</dbReference>
<dbReference type="EMBL" id="CAMXCT010002123">
    <property type="protein sequence ID" value="CAI3995848.1"/>
    <property type="molecule type" value="Genomic_DNA"/>
</dbReference>
<evidence type="ECO:0000256" key="3">
    <source>
        <dbReference type="SAM" id="MobiDB-lite"/>
    </source>
</evidence>
<dbReference type="EMBL" id="CAMXCT020002123">
    <property type="protein sequence ID" value="CAL1149223.1"/>
    <property type="molecule type" value="Genomic_DNA"/>
</dbReference>
<dbReference type="AlphaFoldDB" id="A0A9P1CRC5"/>
<feature type="domain" description="GS catalytic" evidence="4">
    <location>
        <begin position="529"/>
        <end position="958"/>
    </location>
</feature>
<dbReference type="Pfam" id="PF00120">
    <property type="entry name" value="Gln-synt_C"/>
    <property type="match status" value="1"/>
</dbReference>
<dbReference type="InterPro" id="IPR052725">
    <property type="entry name" value="GS_Type-3"/>
</dbReference>
<dbReference type="InterPro" id="IPR008146">
    <property type="entry name" value="Gln_synth_cat_dom"/>
</dbReference>
<evidence type="ECO:0000259" key="4">
    <source>
        <dbReference type="PROSITE" id="PS51987"/>
    </source>
</evidence>
<dbReference type="InterPro" id="IPR022147">
    <property type="entry name" value="GSIII_N"/>
</dbReference>
<evidence type="ECO:0000313" key="6">
    <source>
        <dbReference type="EMBL" id="CAL1149223.1"/>
    </source>
</evidence>
<evidence type="ECO:0000313" key="8">
    <source>
        <dbReference type="Proteomes" id="UP001152797"/>
    </source>
</evidence>
<dbReference type="PANTHER" id="PTHR42974">
    <property type="entry name" value="GLUTAMINE SYNTHETASE"/>
    <property type="match status" value="1"/>
</dbReference>
<dbReference type="InterPro" id="IPR014746">
    <property type="entry name" value="Gln_synth/guanido_kin_cat_dom"/>
</dbReference>
<reference evidence="6" key="2">
    <citation type="submission" date="2024-04" db="EMBL/GenBank/DDBJ databases">
        <authorList>
            <person name="Chen Y."/>
            <person name="Shah S."/>
            <person name="Dougan E. K."/>
            <person name="Thang M."/>
            <person name="Chan C."/>
        </authorList>
    </citation>
    <scope>NUCLEOTIDE SEQUENCE [LARGE SCALE GENOMIC DNA]</scope>
</reference>
<dbReference type="InterPro" id="IPR040577">
    <property type="entry name" value="Gln-synt_C"/>
</dbReference>
<comment type="similarity">
    <text evidence="1 2">Belongs to the glutamine synthetase family.</text>
</comment>
<gene>
    <name evidence="5" type="ORF">C1SCF055_LOCUS22373</name>
</gene>
<dbReference type="EMBL" id="CAMXCT030002123">
    <property type="protein sequence ID" value="CAL4783160.1"/>
    <property type="molecule type" value="Genomic_DNA"/>
</dbReference>
<feature type="region of interest" description="Disordered" evidence="3">
    <location>
        <begin position="206"/>
        <end position="227"/>
    </location>
</feature>
<evidence type="ECO:0000256" key="1">
    <source>
        <dbReference type="PROSITE-ProRule" id="PRU01331"/>
    </source>
</evidence>
<dbReference type="Gene3D" id="3.30.590.10">
    <property type="entry name" value="Glutamine synthetase/guanido kinase, catalytic domain"/>
    <property type="match status" value="1"/>
</dbReference>
<dbReference type="OrthoDB" id="415358at2759"/>
<dbReference type="SUPFAM" id="SSF55931">
    <property type="entry name" value="Glutamine synthetase/guanido kinase"/>
    <property type="match status" value="1"/>
</dbReference>
<dbReference type="PROSITE" id="PS51987">
    <property type="entry name" value="GS_CATALYTIC"/>
    <property type="match status" value="1"/>
</dbReference>
<protein>
    <submittedName>
        <fullName evidence="7">Type-3 glutamine synthetase</fullName>
    </submittedName>
</protein>
<dbReference type="Pfam" id="PF18318">
    <property type="entry name" value="Gln-synt_C-ter"/>
    <property type="match status" value="1"/>
</dbReference>
<dbReference type="GO" id="GO:0004356">
    <property type="term" value="F:glutamine synthetase activity"/>
    <property type="evidence" value="ECO:0007669"/>
    <property type="project" value="InterPro"/>
</dbReference>
<sequence length="1000" mass="109575">MDVTVSIHDWKSLSQSEIIVRHLYAILQIGQTVRKGNGLSMYNAEFRSGSAEIPLILSIKNSQTETTMYVRNIPMSAVLDRGGLQQRWVAVYPPGDPLNLHFDPMQLPRDGSPQVCLSVAVHEDLLATVANLPVDDHFASAASSGAFGSWRFSPELRSSDAVPASDKVDQLRRSITSLQAEMKLSQDRGDSERGVAFARESLLSVAGGSHHGPRSSPGSELMPGGDLAPWPSIAAKNKVELDSWLKEKERQAQKIKEHVEDMAKAQRRAEECGVKQSMTISACICSHALGLVTLVSKSLLQCFRLKLFKISRESAVRGTLGAMGAVNCTSCAASDKDTQLVFDLQSHFAPVFEPPFDPLNVLSEDLFDDKVMAERLPSSVVQRFKECLITGAPTTEEDMTVIADMMFAWARERGAIDFSHWFFPMRGGGGAVGGMLGAYKQDTLIDLEFASKFTTKPMKATLPSDRLFQGETDGSSFPNGGLRVTHSAAAFTTWDRSSPPFVAWQWQIFIKFGDGLLSCFGLDVGGIDEKTPLLRSMDAVKKEGLRLLKASGLGKDVQTIYSYLGWEQEFFVIKAEHYKARPDLVNTGRTLFGKLPTRHQQGDLNYFAPVPGNVQLLLDRVQAVMLRLGCPMAVKHNEVAPGQHEMSPVFRVANVSCDTNVLFMEVMNREAAKMGLQVLFHEKPFAGINGSGKHANWSVGTDTGLNFFYPGKTEEGAKLFVTGIACLAYGLSQHNELVRCSVATAGNDHRLGAQEAPPAIISLYPGQGFEKYVDSVIAGGDLLGYKAEKKKQATGCSQADPIEANVEDRNRTAPFPFCGNRFEFRAVGSSQNCNLPVMVCNAIMASGMAHLADLIEGGLSHRDAVAKMFKENKHVVFTGNGNSGEWKQEAAKRGLPNLNTTPKALSTWNSDKNKALFEKLGIYTKEETEARQEVMLENYITSLKIEAETMIQMVDTAIVPACAKDTSCMVGSWMQLLLEPLALKHLKHVVRGSTLIPRIH</sequence>
<dbReference type="Gene3D" id="1.20.120.1560">
    <property type="match status" value="1"/>
</dbReference>